<keyword evidence="3 5" id="KW-1133">Transmembrane helix</keyword>
<feature type="transmembrane region" description="Helical" evidence="5">
    <location>
        <begin position="159"/>
        <end position="178"/>
    </location>
</feature>
<gene>
    <name evidence="7" type="ORF">D1869_04955</name>
    <name evidence="6" type="ORF">HNQ62_002907</name>
</gene>
<feature type="transmembrane region" description="Helical" evidence="5">
    <location>
        <begin position="190"/>
        <end position="212"/>
    </location>
</feature>
<dbReference type="EMBL" id="JACHFY010000045">
    <property type="protein sequence ID" value="MBB5255132.1"/>
    <property type="molecule type" value="Genomic_DNA"/>
</dbReference>
<keyword evidence="4 5" id="KW-0472">Membrane</keyword>
<dbReference type="RefSeq" id="WP_156014170.1">
    <property type="nucleotide sequence ID" value="NZ_CP045484.1"/>
</dbReference>
<dbReference type="EMBL" id="CP045484">
    <property type="protein sequence ID" value="QGR16615.1"/>
    <property type="molecule type" value="Genomic_DNA"/>
</dbReference>
<dbReference type="KEGG" id="soh:D1869_04955"/>
<accession>A0A650CG09</accession>
<dbReference type="OrthoDB" id="31170at2157"/>
<evidence type="ECO:0000256" key="2">
    <source>
        <dbReference type="ARBA" id="ARBA00022692"/>
    </source>
</evidence>
<dbReference type="AlphaFoldDB" id="A0A650CG09"/>
<keyword evidence="2 5" id="KW-0812">Transmembrane</keyword>
<dbReference type="GO" id="GO:0005886">
    <property type="term" value="C:plasma membrane"/>
    <property type="evidence" value="ECO:0007669"/>
    <property type="project" value="TreeGrafter"/>
</dbReference>
<feature type="transmembrane region" description="Helical" evidence="5">
    <location>
        <begin position="130"/>
        <end position="152"/>
    </location>
</feature>
<dbReference type="PANTHER" id="PTHR33514:SF13">
    <property type="entry name" value="PROTEIN ABCI12, CHLOROPLASTIC"/>
    <property type="match status" value="1"/>
</dbReference>
<evidence type="ECO:0000256" key="4">
    <source>
        <dbReference type="ARBA" id="ARBA00023136"/>
    </source>
</evidence>
<feature type="transmembrane region" description="Helical" evidence="5">
    <location>
        <begin position="274"/>
        <end position="297"/>
    </location>
</feature>
<feature type="transmembrane region" description="Helical" evidence="5">
    <location>
        <begin position="6"/>
        <end position="24"/>
    </location>
</feature>
<organism evidence="7 8">
    <name type="scientific">Sulfurisphaera ohwakuensis</name>
    <dbReference type="NCBI Taxonomy" id="69656"/>
    <lineage>
        <taxon>Archaea</taxon>
        <taxon>Thermoproteota</taxon>
        <taxon>Thermoprotei</taxon>
        <taxon>Sulfolobales</taxon>
        <taxon>Sulfolobaceae</taxon>
        <taxon>Sulfurisphaera</taxon>
    </lineage>
</organism>
<proteinExistence type="predicted"/>
<dbReference type="Pfam" id="PF02361">
    <property type="entry name" value="CbiQ"/>
    <property type="match status" value="1"/>
</dbReference>
<protein>
    <submittedName>
        <fullName evidence="6">Energy-coupling factor transport system permease protein</fullName>
    </submittedName>
</protein>
<comment type="subcellular location">
    <subcellularLocation>
        <location evidence="1">Membrane</location>
        <topology evidence="1">Multi-pass membrane protein</topology>
    </subcellularLocation>
</comment>
<evidence type="ECO:0000313" key="7">
    <source>
        <dbReference type="EMBL" id="QGR16615.1"/>
    </source>
</evidence>
<name>A0A650CG09_SULOH</name>
<keyword evidence="8" id="KW-1185">Reference proteome</keyword>
<dbReference type="CDD" id="cd16914">
    <property type="entry name" value="EcfT"/>
    <property type="match status" value="1"/>
</dbReference>
<dbReference type="Proteomes" id="UP000427373">
    <property type="component" value="Chromosome"/>
</dbReference>
<reference evidence="7 8" key="1">
    <citation type="submission" date="2019-10" db="EMBL/GenBank/DDBJ databases">
        <title>Genome Sequences from Six Type Strain Members of the Archaeal Family Sulfolobaceae: Acidianus ambivalens, Acidianus infernus, Metallosphaera prunae, Stygiolobus azoricus, Sulfolobus metallicus, and Sulfurisphaera ohwakuensis.</title>
        <authorList>
            <person name="Counts J.A."/>
            <person name="Kelly R.M."/>
        </authorList>
    </citation>
    <scope>NUCLEOTIDE SEQUENCE [LARGE SCALE GENOMIC DNA]</scope>
    <source>
        <strain evidence="7 8">TA-1</strain>
    </source>
</reference>
<evidence type="ECO:0000256" key="5">
    <source>
        <dbReference type="SAM" id="Phobius"/>
    </source>
</evidence>
<reference evidence="6 9" key="2">
    <citation type="submission" date="2020-08" db="EMBL/GenBank/DDBJ databases">
        <title>Genomic Encyclopedia of Type Strains, Phase IV (KMG-IV): sequencing the most valuable type-strain genomes for metagenomic binning, comparative biology and taxonomic classification.</title>
        <authorList>
            <person name="Goeker M."/>
        </authorList>
    </citation>
    <scope>NUCLEOTIDE SEQUENCE [LARGE SCALE GENOMIC DNA]</scope>
    <source>
        <strain evidence="6 9">DSM 12421</strain>
    </source>
</reference>
<dbReference type="Proteomes" id="UP000582213">
    <property type="component" value="Unassembled WGS sequence"/>
</dbReference>
<dbReference type="PANTHER" id="PTHR33514">
    <property type="entry name" value="PROTEIN ABCI12, CHLOROPLASTIC"/>
    <property type="match status" value="1"/>
</dbReference>
<dbReference type="GeneID" id="42800569"/>
<evidence type="ECO:0000313" key="6">
    <source>
        <dbReference type="EMBL" id="MBB5255132.1"/>
    </source>
</evidence>
<evidence type="ECO:0000256" key="1">
    <source>
        <dbReference type="ARBA" id="ARBA00004141"/>
    </source>
</evidence>
<evidence type="ECO:0000313" key="8">
    <source>
        <dbReference type="Proteomes" id="UP000427373"/>
    </source>
</evidence>
<dbReference type="InterPro" id="IPR003339">
    <property type="entry name" value="ABC/ECF_trnsptr_transmembrane"/>
</dbReference>
<sequence length="301" mass="35098">MILHEITSWLIVIASSISPFYLLFKILGFKGFEKLTTYVESKTLYHKLHPLVKLLIVFIVTIICAESIWWVGMLAGIISLYFYYTLKRLRLILAFTSLQMISTVLDYSYFVSPNVIEEIFGNHLFVIWRFPGYFIYMGIDPYLTLQAIIYSLQVSMRIWGMFLYSGLIFLTTTPSQIIRSFHRMKVPMPITFAVTVALVSLPRIFDTADTIIKLQYMKGTKKWRAMFESFIPLFIYEFKRAKTVSVSAETRAFMAYKTRTYIDDIEFTKIDKTVVMLMLFLLVVDTYLVLIGLIPSIPFHP</sequence>
<feature type="transmembrane region" description="Helical" evidence="5">
    <location>
        <begin position="91"/>
        <end position="110"/>
    </location>
</feature>
<evidence type="ECO:0000256" key="3">
    <source>
        <dbReference type="ARBA" id="ARBA00022989"/>
    </source>
</evidence>
<evidence type="ECO:0000313" key="9">
    <source>
        <dbReference type="Proteomes" id="UP000582213"/>
    </source>
</evidence>